<sequence>MEEDGRSAKDASHLLRRMAWRWKVLVGVGAGLIVLALAIDWPPPTESSLPETTSFLVFLGAVVGAAGIIMGFSRE</sequence>
<gene>
    <name evidence="2" type="ORF">NITMOv2_2222</name>
</gene>
<dbReference type="STRING" id="42253.NITMOv2_2222"/>
<protein>
    <submittedName>
        <fullName evidence="2">Uncharacterized protein</fullName>
    </submittedName>
</protein>
<dbReference type="AlphaFoldDB" id="A0A0K2GCG3"/>
<keyword evidence="3" id="KW-1185">Reference proteome</keyword>
<feature type="transmembrane region" description="Helical" evidence="1">
    <location>
        <begin position="20"/>
        <end position="41"/>
    </location>
</feature>
<evidence type="ECO:0000313" key="2">
    <source>
        <dbReference type="EMBL" id="ALA58638.1"/>
    </source>
</evidence>
<proteinExistence type="predicted"/>
<feature type="transmembrane region" description="Helical" evidence="1">
    <location>
        <begin position="53"/>
        <end position="72"/>
    </location>
</feature>
<keyword evidence="1" id="KW-1133">Transmembrane helix</keyword>
<accession>A0A0K2GCG3</accession>
<evidence type="ECO:0000313" key="3">
    <source>
        <dbReference type="Proteomes" id="UP000069205"/>
    </source>
</evidence>
<organism evidence="2 3">
    <name type="scientific">Nitrospira moscoviensis</name>
    <dbReference type="NCBI Taxonomy" id="42253"/>
    <lineage>
        <taxon>Bacteria</taxon>
        <taxon>Pseudomonadati</taxon>
        <taxon>Nitrospirota</taxon>
        <taxon>Nitrospiria</taxon>
        <taxon>Nitrospirales</taxon>
        <taxon>Nitrospiraceae</taxon>
        <taxon>Nitrospira</taxon>
    </lineage>
</organism>
<keyword evidence="1" id="KW-0812">Transmembrane</keyword>
<reference evidence="2 3" key="1">
    <citation type="journal article" date="2015" name="Proc. Natl. Acad. Sci. U.S.A.">
        <title>Expanded metabolic versatility of ubiquitous nitrite-oxidizing bacteria from the genus Nitrospira.</title>
        <authorList>
            <person name="Koch H."/>
            <person name="Lucker S."/>
            <person name="Albertsen M."/>
            <person name="Kitzinger K."/>
            <person name="Herbold C."/>
            <person name="Spieck E."/>
            <person name="Nielsen P.H."/>
            <person name="Wagner M."/>
            <person name="Daims H."/>
        </authorList>
    </citation>
    <scope>NUCLEOTIDE SEQUENCE [LARGE SCALE GENOMIC DNA]</scope>
    <source>
        <strain evidence="2 3">NSP M-1</strain>
    </source>
</reference>
<name>A0A0K2GCG3_NITMO</name>
<evidence type="ECO:0000256" key="1">
    <source>
        <dbReference type="SAM" id="Phobius"/>
    </source>
</evidence>
<dbReference type="KEGG" id="nmv:NITMOv2_2222"/>
<keyword evidence="1" id="KW-0472">Membrane</keyword>
<dbReference type="EMBL" id="CP011801">
    <property type="protein sequence ID" value="ALA58638.1"/>
    <property type="molecule type" value="Genomic_DNA"/>
</dbReference>
<dbReference type="Proteomes" id="UP000069205">
    <property type="component" value="Chromosome"/>
</dbReference>
<dbReference type="RefSeq" id="WP_145976266.1">
    <property type="nucleotide sequence ID" value="NZ_CP011801.1"/>
</dbReference>